<protein>
    <submittedName>
        <fullName evidence="1">Uncharacterized protein</fullName>
    </submittedName>
</protein>
<name>Q654H3_ORYSJ</name>
<gene>
    <name evidence="1" type="primary">P0412C04.6</name>
</gene>
<proteinExistence type="predicted"/>
<dbReference type="Proteomes" id="UP000000763">
    <property type="component" value="Chromosome 6"/>
</dbReference>
<reference evidence="2" key="2">
    <citation type="journal article" date="2008" name="Nucleic Acids Res.">
        <title>The rice annotation project database (RAP-DB): 2008 update.</title>
        <authorList>
            <consortium name="The rice annotation project (RAP)"/>
        </authorList>
    </citation>
    <scope>GENOME REANNOTATION</scope>
    <source>
        <strain evidence="2">cv. Nipponbare</strain>
    </source>
</reference>
<evidence type="ECO:0000313" key="2">
    <source>
        <dbReference type="Proteomes" id="UP000000763"/>
    </source>
</evidence>
<organism evidence="1 2">
    <name type="scientific">Oryza sativa subsp. japonica</name>
    <name type="common">Rice</name>
    <dbReference type="NCBI Taxonomy" id="39947"/>
    <lineage>
        <taxon>Eukaryota</taxon>
        <taxon>Viridiplantae</taxon>
        <taxon>Streptophyta</taxon>
        <taxon>Embryophyta</taxon>
        <taxon>Tracheophyta</taxon>
        <taxon>Spermatophyta</taxon>
        <taxon>Magnoliopsida</taxon>
        <taxon>Liliopsida</taxon>
        <taxon>Poales</taxon>
        <taxon>Poaceae</taxon>
        <taxon>BOP clade</taxon>
        <taxon>Oryzoideae</taxon>
        <taxon>Oryzeae</taxon>
        <taxon>Oryzinae</taxon>
        <taxon>Oryza</taxon>
        <taxon>Oryza sativa</taxon>
    </lineage>
</organism>
<accession>Q654H3</accession>
<reference evidence="2" key="1">
    <citation type="journal article" date="2005" name="Nature">
        <title>The map-based sequence of the rice genome.</title>
        <authorList>
            <consortium name="International rice genome sequencing project (IRGSP)"/>
            <person name="Matsumoto T."/>
            <person name="Wu J."/>
            <person name="Kanamori H."/>
            <person name="Katayose Y."/>
            <person name="Fujisawa M."/>
            <person name="Namiki N."/>
            <person name="Mizuno H."/>
            <person name="Yamamoto K."/>
            <person name="Antonio B.A."/>
            <person name="Baba T."/>
            <person name="Sakata K."/>
            <person name="Nagamura Y."/>
            <person name="Aoki H."/>
            <person name="Arikawa K."/>
            <person name="Arita K."/>
            <person name="Bito T."/>
            <person name="Chiden Y."/>
            <person name="Fujitsuka N."/>
            <person name="Fukunaka R."/>
            <person name="Hamada M."/>
            <person name="Harada C."/>
            <person name="Hayashi A."/>
            <person name="Hijishita S."/>
            <person name="Honda M."/>
            <person name="Hosokawa S."/>
            <person name="Ichikawa Y."/>
            <person name="Idonuma A."/>
            <person name="Iijima M."/>
            <person name="Ikeda M."/>
            <person name="Ikeno M."/>
            <person name="Ito K."/>
            <person name="Ito S."/>
            <person name="Ito T."/>
            <person name="Ito Y."/>
            <person name="Ito Y."/>
            <person name="Iwabuchi A."/>
            <person name="Kamiya K."/>
            <person name="Karasawa W."/>
            <person name="Kurita K."/>
            <person name="Katagiri S."/>
            <person name="Kikuta A."/>
            <person name="Kobayashi H."/>
            <person name="Kobayashi N."/>
            <person name="Machita K."/>
            <person name="Maehara T."/>
            <person name="Masukawa M."/>
            <person name="Mizubayashi T."/>
            <person name="Mukai Y."/>
            <person name="Nagasaki H."/>
            <person name="Nagata Y."/>
            <person name="Naito S."/>
            <person name="Nakashima M."/>
            <person name="Nakama Y."/>
            <person name="Nakamichi Y."/>
            <person name="Nakamura M."/>
            <person name="Meguro A."/>
            <person name="Negishi M."/>
            <person name="Ohta I."/>
            <person name="Ohta T."/>
            <person name="Okamoto M."/>
            <person name="Ono N."/>
            <person name="Saji S."/>
            <person name="Sakaguchi M."/>
            <person name="Sakai K."/>
            <person name="Shibata M."/>
            <person name="Shimokawa T."/>
            <person name="Song J."/>
            <person name="Takazaki Y."/>
            <person name="Terasawa K."/>
            <person name="Tsugane M."/>
            <person name="Tsuji K."/>
            <person name="Ueda S."/>
            <person name="Waki K."/>
            <person name="Yamagata H."/>
            <person name="Yamamoto M."/>
            <person name="Yamamoto S."/>
            <person name="Yamane H."/>
            <person name="Yoshiki S."/>
            <person name="Yoshihara R."/>
            <person name="Yukawa K."/>
            <person name="Zhong H."/>
            <person name="Yano M."/>
            <person name="Yuan Q."/>
            <person name="Ouyang S."/>
            <person name="Liu J."/>
            <person name="Jones K.M."/>
            <person name="Gansberger K."/>
            <person name="Moffat K."/>
            <person name="Hill J."/>
            <person name="Bera J."/>
            <person name="Fadrosh D."/>
            <person name="Jin S."/>
            <person name="Johri S."/>
            <person name="Kim M."/>
            <person name="Overton L."/>
            <person name="Reardon M."/>
            <person name="Tsitrin T."/>
            <person name="Vuong H."/>
            <person name="Weaver B."/>
            <person name="Ciecko A."/>
            <person name="Tallon L."/>
            <person name="Jackson J."/>
            <person name="Pai G."/>
            <person name="Aken S.V."/>
            <person name="Utterback T."/>
            <person name="Reidmuller S."/>
            <person name="Feldblyum T."/>
            <person name="Hsiao J."/>
            <person name="Zismann V."/>
            <person name="Iobst S."/>
            <person name="de Vazeille A.R."/>
            <person name="Buell C.R."/>
            <person name="Ying K."/>
            <person name="Li Y."/>
            <person name="Lu T."/>
            <person name="Huang Y."/>
            <person name="Zhao Q."/>
            <person name="Feng Q."/>
            <person name="Zhang L."/>
            <person name="Zhu J."/>
            <person name="Weng Q."/>
            <person name="Mu J."/>
            <person name="Lu Y."/>
            <person name="Fan D."/>
            <person name="Liu Y."/>
            <person name="Guan J."/>
            <person name="Zhang Y."/>
            <person name="Yu S."/>
            <person name="Liu X."/>
            <person name="Zhang Y."/>
            <person name="Hong G."/>
            <person name="Han B."/>
            <person name="Choisne N."/>
            <person name="Demange N."/>
            <person name="Orjeda G."/>
            <person name="Samain S."/>
            <person name="Cattolico L."/>
            <person name="Pelletier E."/>
            <person name="Couloux A."/>
            <person name="Segurens B."/>
            <person name="Wincker P."/>
            <person name="D'Hont A."/>
            <person name="Scarpelli C."/>
            <person name="Weissenbach J."/>
            <person name="Salanoubat M."/>
            <person name="Quetier F."/>
            <person name="Yu Y."/>
            <person name="Kim H.R."/>
            <person name="Rambo T."/>
            <person name="Currie J."/>
            <person name="Collura K."/>
            <person name="Luo M."/>
            <person name="Yang T."/>
            <person name="Ammiraju J.S.S."/>
            <person name="Engler F."/>
            <person name="Soderlund C."/>
            <person name="Wing R.A."/>
            <person name="Palmer L.E."/>
            <person name="de la Bastide M."/>
            <person name="Spiegel L."/>
            <person name="Nascimento L."/>
            <person name="Zutavern T."/>
            <person name="O'Shaughnessy A."/>
            <person name="Dike S."/>
            <person name="Dedhia N."/>
            <person name="Preston R."/>
            <person name="Balija V."/>
            <person name="McCombie W.R."/>
            <person name="Chow T."/>
            <person name="Chen H."/>
            <person name="Chung M."/>
            <person name="Chen C."/>
            <person name="Shaw J."/>
            <person name="Wu H."/>
            <person name="Hsiao K."/>
            <person name="Chao Y."/>
            <person name="Chu M."/>
            <person name="Cheng C."/>
            <person name="Hour A."/>
            <person name="Lee P."/>
            <person name="Lin S."/>
            <person name="Lin Y."/>
            <person name="Liou J."/>
            <person name="Liu S."/>
            <person name="Hsing Y."/>
            <person name="Raghuvanshi S."/>
            <person name="Mohanty A."/>
            <person name="Bharti A.K."/>
            <person name="Gaur A."/>
            <person name="Gupta V."/>
            <person name="Kumar D."/>
            <person name="Ravi V."/>
            <person name="Vij S."/>
            <person name="Kapur A."/>
            <person name="Khurana P."/>
            <person name="Khurana P."/>
            <person name="Khurana J.P."/>
            <person name="Tyagi A.K."/>
            <person name="Gaikwad K."/>
            <person name="Singh A."/>
            <person name="Dalal V."/>
            <person name="Srivastava S."/>
            <person name="Dixit A."/>
            <person name="Pal A.K."/>
            <person name="Ghazi I.A."/>
            <person name="Yadav M."/>
            <person name="Pandit A."/>
            <person name="Bhargava A."/>
            <person name="Sureshbabu K."/>
            <person name="Batra K."/>
            <person name="Sharma T.R."/>
            <person name="Mohapatra T."/>
            <person name="Singh N.K."/>
            <person name="Messing J."/>
            <person name="Nelson A.B."/>
            <person name="Fuks G."/>
            <person name="Kavchok S."/>
            <person name="Keizer G."/>
            <person name="Linton E."/>
            <person name="Llaca V."/>
            <person name="Song R."/>
            <person name="Tanyolac B."/>
            <person name="Young S."/>
            <person name="Ho-Il K."/>
            <person name="Hahn J.H."/>
            <person name="Sangsakoo G."/>
            <person name="Vanavichit A."/>
            <person name="de Mattos Luiz.A.T."/>
            <person name="Zimmer P.D."/>
            <person name="Malone G."/>
            <person name="Dellagostin O."/>
            <person name="de Oliveira A.C."/>
            <person name="Bevan M."/>
            <person name="Bancroft I."/>
            <person name="Minx P."/>
            <person name="Cordum H."/>
            <person name="Wilson R."/>
            <person name="Cheng Z."/>
            <person name="Jin W."/>
            <person name="Jiang J."/>
            <person name="Leong S.A."/>
            <person name="Iwama H."/>
            <person name="Gojobori T."/>
            <person name="Itoh T."/>
            <person name="Niimura Y."/>
            <person name="Fujii Y."/>
            <person name="Habara T."/>
            <person name="Sakai H."/>
            <person name="Sato Y."/>
            <person name="Wilson G."/>
            <person name="Kumar K."/>
            <person name="McCouch S."/>
            <person name="Juretic N."/>
            <person name="Hoen D."/>
            <person name="Wright S."/>
            <person name="Bruskiewich R."/>
            <person name="Bureau T."/>
            <person name="Miyao A."/>
            <person name="Hirochika H."/>
            <person name="Nishikawa T."/>
            <person name="Kadowaki K."/>
            <person name="Sugiura M."/>
            <person name="Burr B."/>
            <person name="Sasaki T."/>
        </authorList>
    </citation>
    <scope>NUCLEOTIDE SEQUENCE [LARGE SCALE GENOMIC DNA]</scope>
    <source>
        <strain evidence="2">cv. Nipponbare</strain>
    </source>
</reference>
<evidence type="ECO:0000313" key="1">
    <source>
        <dbReference type="EMBL" id="BAD45794.1"/>
    </source>
</evidence>
<dbReference type="EMBL" id="AP004725">
    <property type="protein sequence ID" value="BAD45794.1"/>
    <property type="molecule type" value="Genomic_DNA"/>
</dbReference>
<sequence>MVAYSGGRAPACLPRSVYPSSLECARDGAQVVCSFSTVGKRVKELVRQGIS</sequence>
<dbReference type="AlphaFoldDB" id="Q654H3"/>